<keyword evidence="3" id="KW-1185">Reference proteome</keyword>
<organism evidence="2 3">
    <name type="scientific">Geodermatophilus pulveris</name>
    <dbReference type="NCBI Taxonomy" id="1564159"/>
    <lineage>
        <taxon>Bacteria</taxon>
        <taxon>Bacillati</taxon>
        <taxon>Actinomycetota</taxon>
        <taxon>Actinomycetes</taxon>
        <taxon>Geodermatophilales</taxon>
        <taxon>Geodermatophilaceae</taxon>
        <taxon>Geodermatophilus</taxon>
    </lineage>
</organism>
<dbReference type="SUPFAM" id="SSF55961">
    <property type="entry name" value="Bet v1-like"/>
    <property type="match status" value="1"/>
</dbReference>
<sequence>MHRDDVATAGTSTGPVLGNLDPALETAWHPVAPSGELRPGGWLQVRLLGRTWTLHRTDRLAADPPAHGVRERLGVVWLAPGEPRDVPLEVAEDGDRRFVTGRLRSRRSAAAAGVVADALLDAAHARSGAVPPAAVSPEPGGSRSVRGDRAAGRRLTSVHRAPFQLLLREESRDAGAVRTLLLLLQPEDADSTRVHPRLLLSAGSGRPLPAPADVAREVAAAQRVLDEDLAAVAHLAGTGLALAGRDGPPVPADRPGAELRRALCEFVLSAPVRHRGAA</sequence>
<proteinExistence type="predicted"/>
<evidence type="ECO:0000313" key="3">
    <source>
        <dbReference type="Proteomes" id="UP000198373"/>
    </source>
</evidence>
<dbReference type="Gene3D" id="2.20.25.680">
    <property type="match status" value="1"/>
</dbReference>
<reference evidence="3" key="1">
    <citation type="submission" date="2017-06" db="EMBL/GenBank/DDBJ databases">
        <authorList>
            <person name="Varghese N."/>
            <person name="Submissions S."/>
        </authorList>
    </citation>
    <scope>NUCLEOTIDE SEQUENCE [LARGE SCALE GENOMIC DNA]</scope>
    <source>
        <strain evidence="3">DSM 46839</strain>
    </source>
</reference>
<dbReference type="EMBL" id="FZOO01000012">
    <property type="protein sequence ID" value="SNT00050.1"/>
    <property type="molecule type" value="Genomic_DNA"/>
</dbReference>
<feature type="region of interest" description="Disordered" evidence="1">
    <location>
        <begin position="128"/>
        <end position="151"/>
    </location>
</feature>
<accession>A0A239J2L1</accession>
<protein>
    <submittedName>
        <fullName evidence="2">Uncharacterized protein</fullName>
    </submittedName>
</protein>
<name>A0A239J2L1_9ACTN</name>
<dbReference type="AlphaFoldDB" id="A0A239J2L1"/>
<dbReference type="Proteomes" id="UP000198373">
    <property type="component" value="Unassembled WGS sequence"/>
</dbReference>
<evidence type="ECO:0000256" key="1">
    <source>
        <dbReference type="SAM" id="MobiDB-lite"/>
    </source>
</evidence>
<gene>
    <name evidence="2" type="ORF">SAMN06893096_112105</name>
</gene>
<dbReference type="RefSeq" id="WP_179224707.1">
    <property type="nucleotide sequence ID" value="NZ_FZOO01000012.1"/>
</dbReference>
<evidence type="ECO:0000313" key="2">
    <source>
        <dbReference type="EMBL" id="SNT00050.1"/>
    </source>
</evidence>